<dbReference type="Proteomes" id="UP000494165">
    <property type="component" value="Unassembled WGS sequence"/>
</dbReference>
<keyword evidence="8" id="KW-1185">Reference proteome</keyword>
<proteinExistence type="predicted"/>
<feature type="transmembrane region" description="Helical" evidence="5">
    <location>
        <begin position="354"/>
        <end position="374"/>
    </location>
</feature>
<dbReference type="EMBL" id="CADEPI010000066">
    <property type="protein sequence ID" value="CAB3371930.1"/>
    <property type="molecule type" value="Genomic_DNA"/>
</dbReference>
<evidence type="ECO:0000313" key="7">
    <source>
        <dbReference type="EMBL" id="CAB3371930.1"/>
    </source>
</evidence>
<feature type="transmembrane region" description="Helical" evidence="5">
    <location>
        <begin position="171"/>
        <end position="195"/>
    </location>
</feature>
<dbReference type="AlphaFoldDB" id="A0A8S1CRQ7"/>
<feature type="transmembrane region" description="Helical" evidence="5">
    <location>
        <begin position="292"/>
        <end position="310"/>
    </location>
</feature>
<keyword evidence="2 5" id="KW-0812">Transmembrane</keyword>
<dbReference type="PANTHER" id="PTHR22950">
    <property type="entry name" value="AMINO ACID TRANSPORTER"/>
    <property type="match status" value="1"/>
</dbReference>
<feature type="domain" description="Amino acid transporter transmembrane" evidence="6">
    <location>
        <begin position="21"/>
        <end position="415"/>
    </location>
</feature>
<feature type="transmembrane region" description="Helical" evidence="5">
    <location>
        <begin position="107"/>
        <end position="132"/>
    </location>
</feature>
<dbReference type="GO" id="GO:0015179">
    <property type="term" value="F:L-amino acid transmembrane transporter activity"/>
    <property type="evidence" value="ECO:0007669"/>
    <property type="project" value="TreeGrafter"/>
</dbReference>
<dbReference type="FunFam" id="1.20.1740.10:FF:000052">
    <property type="entry name" value="Lysine histidine transporter-like 3"/>
    <property type="match status" value="1"/>
</dbReference>
<feature type="transmembrane region" description="Helical" evidence="5">
    <location>
        <begin position="144"/>
        <end position="164"/>
    </location>
</feature>
<gene>
    <name evidence="7" type="ORF">CLODIP_2_CD00437</name>
</gene>
<comment type="caution">
    <text evidence="7">The sequence shown here is derived from an EMBL/GenBank/DDBJ whole genome shotgun (WGS) entry which is preliminary data.</text>
</comment>
<keyword evidence="4 5" id="KW-0472">Membrane</keyword>
<accession>A0A8S1CRQ7</accession>
<evidence type="ECO:0000313" key="8">
    <source>
        <dbReference type="Proteomes" id="UP000494165"/>
    </source>
</evidence>
<dbReference type="InterPro" id="IPR013057">
    <property type="entry name" value="AA_transpt_TM"/>
</dbReference>
<feature type="transmembrane region" description="Helical" evidence="5">
    <location>
        <begin position="21"/>
        <end position="42"/>
    </location>
</feature>
<keyword evidence="3 5" id="KW-1133">Transmembrane helix</keyword>
<feature type="transmembrane region" description="Helical" evidence="5">
    <location>
        <begin position="54"/>
        <end position="81"/>
    </location>
</feature>
<protein>
    <recommendedName>
        <fullName evidence="6">Amino acid transporter transmembrane domain-containing protein</fullName>
    </recommendedName>
</protein>
<dbReference type="Pfam" id="PF01490">
    <property type="entry name" value="Aa_trans"/>
    <property type="match status" value="1"/>
</dbReference>
<reference evidence="7 8" key="1">
    <citation type="submission" date="2020-04" db="EMBL/GenBank/DDBJ databases">
        <authorList>
            <person name="Alioto T."/>
            <person name="Alioto T."/>
            <person name="Gomez Garrido J."/>
        </authorList>
    </citation>
    <scope>NUCLEOTIDE SEQUENCE [LARGE SCALE GENOMIC DNA]</scope>
</reference>
<feature type="transmembrane region" description="Helical" evidence="5">
    <location>
        <begin position="215"/>
        <end position="236"/>
    </location>
</feature>
<evidence type="ECO:0000256" key="4">
    <source>
        <dbReference type="ARBA" id="ARBA00023136"/>
    </source>
</evidence>
<dbReference type="OrthoDB" id="655540at2759"/>
<feature type="transmembrane region" description="Helical" evidence="5">
    <location>
        <begin position="248"/>
        <end position="272"/>
    </location>
</feature>
<organism evidence="7 8">
    <name type="scientific">Cloeon dipterum</name>
    <dbReference type="NCBI Taxonomy" id="197152"/>
    <lineage>
        <taxon>Eukaryota</taxon>
        <taxon>Metazoa</taxon>
        <taxon>Ecdysozoa</taxon>
        <taxon>Arthropoda</taxon>
        <taxon>Hexapoda</taxon>
        <taxon>Insecta</taxon>
        <taxon>Pterygota</taxon>
        <taxon>Palaeoptera</taxon>
        <taxon>Ephemeroptera</taxon>
        <taxon>Pisciforma</taxon>
        <taxon>Baetidae</taxon>
        <taxon>Cloeon</taxon>
    </lineage>
</organism>
<evidence type="ECO:0000256" key="3">
    <source>
        <dbReference type="ARBA" id="ARBA00022989"/>
    </source>
</evidence>
<evidence type="ECO:0000256" key="2">
    <source>
        <dbReference type="ARBA" id="ARBA00022692"/>
    </source>
</evidence>
<dbReference type="GO" id="GO:0005774">
    <property type="term" value="C:vacuolar membrane"/>
    <property type="evidence" value="ECO:0007669"/>
    <property type="project" value="TreeGrafter"/>
</dbReference>
<dbReference type="Gene3D" id="1.20.1740.10">
    <property type="entry name" value="Amino acid/polyamine transporter I"/>
    <property type="match status" value="1"/>
</dbReference>
<name>A0A8S1CRQ7_9INSE</name>
<sequence length="431" mass="46356">MKLKIFEAFQQETGTNNEKKHGISLWQAAIFIAAQIAGSGVLALPKAASDAGGWLGLGIMLVLCVNATFSGAHLGLCWAIAEKHYPDLKAHVRNPYSTLGEKAYGKWLSVLISIAMQIELIGTGTVFLLLSAQIIETLLLPYNLSVNACIWLLVLAALLCPAMWLGSPKDFWQFGVGALLTTLTTCIIATVESINDASSGLLPPPDTSVTLTPKSFFLGFGVIIFSFGGASTFPTIQNDMREREKFPLSVVIAFMAIIAMYLPVTAAGFAVYGHSVQSSILNSISSGPAVTAAQILIALHLLTAFVILTNPATQNIEYLLNIPHKFGWKRCLVRTCVLLLMVFIGESVRDFGKVLALVGGSCTTMLNMVFPPIIFLKFKATLESESPVPLWRKIYLIAIISIGVVGGIAATYSAILDIVGPGSFRRPCYLP</sequence>
<evidence type="ECO:0000259" key="6">
    <source>
        <dbReference type="Pfam" id="PF01490"/>
    </source>
</evidence>
<dbReference type="PANTHER" id="PTHR22950:SF703">
    <property type="entry name" value="AMINO ACID TRANSPORTER TRANSMEMBRANE DOMAIN-CONTAINING PROTEIN"/>
    <property type="match status" value="1"/>
</dbReference>
<feature type="transmembrane region" description="Helical" evidence="5">
    <location>
        <begin position="394"/>
        <end position="415"/>
    </location>
</feature>
<comment type="subcellular location">
    <subcellularLocation>
        <location evidence="1">Membrane</location>
        <topology evidence="1">Multi-pass membrane protein</topology>
    </subcellularLocation>
</comment>
<evidence type="ECO:0000256" key="5">
    <source>
        <dbReference type="SAM" id="Phobius"/>
    </source>
</evidence>
<evidence type="ECO:0000256" key="1">
    <source>
        <dbReference type="ARBA" id="ARBA00004141"/>
    </source>
</evidence>